<dbReference type="AlphaFoldDB" id="A0AAD4CWH7"/>
<name>A0AAD4CWH7_ASPNN</name>
<comment type="caution">
    <text evidence="1">The sequence shown here is derived from an EMBL/GenBank/DDBJ whole genome shotgun (WGS) entry which is preliminary data.</text>
</comment>
<gene>
    <name evidence="1" type="ORF">FE257_009966</name>
</gene>
<dbReference type="Proteomes" id="UP001194746">
    <property type="component" value="Unassembled WGS sequence"/>
</dbReference>
<reference evidence="1" key="1">
    <citation type="journal article" date="2019" name="Beilstein J. Org. Chem.">
        <title>Nanangenines: drimane sesquiterpenoids as the dominant metabolite cohort of a novel Australian fungus, Aspergillus nanangensis.</title>
        <authorList>
            <person name="Lacey H.J."/>
            <person name="Gilchrist C.L.M."/>
            <person name="Crombie A."/>
            <person name="Kalaitzis J.A."/>
            <person name="Vuong D."/>
            <person name="Rutledge P.J."/>
            <person name="Turner P."/>
            <person name="Pitt J.I."/>
            <person name="Lacey E."/>
            <person name="Chooi Y.H."/>
            <person name="Piggott A.M."/>
        </authorList>
    </citation>
    <scope>NUCLEOTIDE SEQUENCE</scope>
    <source>
        <strain evidence="1">MST-FP2251</strain>
    </source>
</reference>
<reference evidence="1" key="2">
    <citation type="submission" date="2020-02" db="EMBL/GenBank/DDBJ databases">
        <authorList>
            <person name="Gilchrist C.L.M."/>
            <person name="Chooi Y.-H."/>
        </authorList>
    </citation>
    <scope>NUCLEOTIDE SEQUENCE</scope>
    <source>
        <strain evidence="1">MST-FP2251</strain>
    </source>
</reference>
<accession>A0AAD4CWH7</accession>
<protein>
    <submittedName>
        <fullName evidence="1">Uncharacterized protein</fullName>
    </submittedName>
</protein>
<dbReference type="EMBL" id="VCAU01000006">
    <property type="protein sequence ID" value="KAF9893796.1"/>
    <property type="molecule type" value="Genomic_DNA"/>
</dbReference>
<evidence type="ECO:0000313" key="1">
    <source>
        <dbReference type="EMBL" id="KAF9893796.1"/>
    </source>
</evidence>
<proteinExistence type="predicted"/>
<keyword evidence="2" id="KW-1185">Reference proteome</keyword>
<sequence>MDLTDNIINGILAENNRLTEMNDSLRALVFENGHQTKTAEAEAQRRLITATEALRNQVHELQYRLAERNRDIQDVHAEAHRRVASTAQDLVNEAHHLRIQLAMKHMEVQELRAELLDTKEKRDRLSWELERMIIARSRHWNP</sequence>
<evidence type="ECO:0000313" key="2">
    <source>
        <dbReference type="Proteomes" id="UP001194746"/>
    </source>
</evidence>
<organism evidence="1 2">
    <name type="scientific">Aspergillus nanangensis</name>
    <dbReference type="NCBI Taxonomy" id="2582783"/>
    <lineage>
        <taxon>Eukaryota</taxon>
        <taxon>Fungi</taxon>
        <taxon>Dikarya</taxon>
        <taxon>Ascomycota</taxon>
        <taxon>Pezizomycotina</taxon>
        <taxon>Eurotiomycetes</taxon>
        <taxon>Eurotiomycetidae</taxon>
        <taxon>Eurotiales</taxon>
        <taxon>Aspergillaceae</taxon>
        <taxon>Aspergillus</taxon>
        <taxon>Aspergillus subgen. Circumdati</taxon>
    </lineage>
</organism>